<dbReference type="PANTHER" id="PTHR23108">
    <property type="entry name" value="METHYLTRANSFERASE-RELATED"/>
    <property type="match status" value="1"/>
</dbReference>
<dbReference type="Proteomes" id="UP001318860">
    <property type="component" value="Unassembled WGS sequence"/>
</dbReference>
<reference evidence="1 2" key="1">
    <citation type="journal article" date="2021" name="Comput. Struct. Biotechnol. J.">
        <title>De novo genome assembly of the potent medicinal plant Rehmannia glutinosa using nanopore technology.</title>
        <authorList>
            <person name="Ma L."/>
            <person name="Dong C."/>
            <person name="Song C."/>
            <person name="Wang X."/>
            <person name="Zheng X."/>
            <person name="Niu Y."/>
            <person name="Chen S."/>
            <person name="Feng W."/>
        </authorList>
    </citation>
    <scope>NUCLEOTIDE SEQUENCE [LARGE SCALE GENOMIC DNA]</scope>
    <source>
        <strain evidence="1">DH-2019</strain>
    </source>
</reference>
<sequence>MEREEGEDEDIVCLDESFFINDNYQLTRFTFGSQVLELYCLQSASTDFDLTGQLVWPGAELLNDYLSQNADILRGCSVIELGSGVGITGLLCGRFCSKVVMTDHNEEVLKILTRNIELHDSSQNLVCSAGLKAEKLEWGNSEQLDYILQKHPEGFDLVLGADICFQQASIPLLFDTVEKLLRFSRGKKCRFILAYVSRAKVMDDMVISEATRHGLCISEVAGTRATIRNLEGYIFEITYG</sequence>
<proteinExistence type="predicted"/>
<gene>
    <name evidence="1" type="ORF">DH2020_027997</name>
</gene>
<organism evidence="1 2">
    <name type="scientific">Rehmannia glutinosa</name>
    <name type="common">Chinese foxglove</name>
    <dbReference type="NCBI Taxonomy" id="99300"/>
    <lineage>
        <taxon>Eukaryota</taxon>
        <taxon>Viridiplantae</taxon>
        <taxon>Streptophyta</taxon>
        <taxon>Embryophyta</taxon>
        <taxon>Tracheophyta</taxon>
        <taxon>Spermatophyta</taxon>
        <taxon>Magnoliopsida</taxon>
        <taxon>eudicotyledons</taxon>
        <taxon>Gunneridae</taxon>
        <taxon>Pentapetalae</taxon>
        <taxon>asterids</taxon>
        <taxon>lamiids</taxon>
        <taxon>Lamiales</taxon>
        <taxon>Orobanchaceae</taxon>
        <taxon>Rehmannieae</taxon>
        <taxon>Rehmannia</taxon>
    </lineage>
</organism>
<evidence type="ECO:0000313" key="2">
    <source>
        <dbReference type="Proteomes" id="UP001318860"/>
    </source>
</evidence>
<accession>A0ABR0VWQ3</accession>
<dbReference type="SUPFAM" id="SSF53335">
    <property type="entry name" value="S-adenosyl-L-methionine-dependent methyltransferases"/>
    <property type="match status" value="1"/>
</dbReference>
<protein>
    <recommendedName>
        <fullName evidence="3">Protein N-lysine methyltransferase METTL21A</fullName>
    </recommendedName>
</protein>
<dbReference type="InterPro" id="IPR029063">
    <property type="entry name" value="SAM-dependent_MTases_sf"/>
</dbReference>
<dbReference type="InterPro" id="IPR019410">
    <property type="entry name" value="Methyltransf_16"/>
</dbReference>
<evidence type="ECO:0000313" key="1">
    <source>
        <dbReference type="EMBL" id="KAK6138250.1"/>
    </source>
</evidence>
<name>A0ABR0VWQ3_REHGL</name>
<evidence type="ECO:0008006" key="3">
    <source>
        <dbReference type="Google" id="ProtNLM"/>
    </source>
</evidence>
<dbReference type="PANTHER" id="PTHR23108:SF3">
    <property type="entry name" value="METHYLTRANSFERASE FAMILY PROTEIN"/>
    <property type="match status" value="1"/>
</dbReference>
<keyword evidence="2" id="KW-1185">Reference proteome</keyword>
<dbReference type="EMBL" id="JABTTQ020000741">
    <property type="protein sequence ID" value="KAK6138250.1"/>
    <property type="molecule type" value="Genomic_DNA"/>
</dbReference>
<dbReference type="Gene3D" id="3.40.50.150">
    <property type="entry name" value="Vaccinia Virus protein VP39"/>
    <property type="match status" value="1"/>
</dbReference>
<dbReference type="Pfam" id="PF10294">
    <property type="entry name" value="Methyltransf_16"/>
    <property type="match status" value="1"/>
</dbReference>
<comment type="caution">
    <text evidence="1">The sequence shown here is derived from an EMBL/GenBank/DDBJ whole genome shotgun (WGS) entry which is preliminary data.</text>
</comment>
<dbReference type="InterPro" id="IPR038899">
    <property type="entry name" value="METTL22"/>
</dbReference>